<gene>
    <name evidence="2" type="ORF">GDO81_027614</name>
</gene>
<dbReference type="AlphaFoldDB" id="A0AAV6YJN8"/>
<protein>
    <submittedName>
        <fullName evidence="2">Uncharacterized protein</fullName>
    </submittedName>
</protein>
<feature type="region of interest" description="Disordered" evidence="1">
    <location>
        <begin position="1"/>
        <end position="37"/>
    </location>
</feature>
<sequence length="88" mass="10063">MERKSLLASSRCKGGREHLPSRGPRPSHAGRVHGRLRPSLVIPVRPDETPLVPLAAAPKGERWRSVRFKYKIPVCRAEVDDDFRRDRK</sequence>
<evidence type="ECO:0000313" key="3">
    <source>
        <dbReference type="Proteomes" id="UP000824782"/>
    </source>
</evidence>
<evidence type="ECO:0000256" key="1">
    <source>
        <dbReference type="SAM" id="MobiDB-lite"/>
    </source>
</evidence>
<name>A0AAV6YJN8_ENGPU</name>
<comment type="caution">
    <text evidence="2">The sequence shown here is derived from an EMBL/GenBank/DDBJ whole genome shotgun (WGS) entry which is preliminary data.</text>
</comment>
<accession>A0AAV6YJN8</accession>
<reference evidence="2" key="1">
    <citation type="thesis" date="2020" institute="ProQuest LLC" country="789 East Eisenhower Parkway, Ann Arbor, MI, USA">
        <title>Comparative Genomics and Chromosome Evolution.</title>
        <authorList>
            <person name="Mudd A.B."/>
        </authorList>
    </citation>
    <scope>NUCLEOTIDE SEQUENCE</scope>
    <source>
        <strain evidence="2">237g6f4</strain>
        <tissue evidence="2">Blood</tissue>
    </source>
</reference>
<keyword evidence="3" id="KW-1185">Reference proteome</keyword>
<proteinExistence type="predicted"/>
<evidence type="ECO:0000313" key="2">
    <source>
        <dbReference type="EMBL" id="KAG8535855.1"/>
    </source>
</evidence>
<dbReference type="EMBL" id="WNYA01055570">
    <property type="protein sequence ID" value="KAG8535855.1"/>
    <property type="molecule type" value="Genomic_DNA"/>
</dbReference>
<dbReference type="Proteomes" id="UP000824782">
    <property type="component" value="Unassembled WGS sequence"/>
</dbReference>
<organism evidence="2 3">
    <name type="scientific">Engystomops pustulosus</name>
    <name type="common">Tungara frog</name>
    <name type="synonym">Physalaemus pustulosus</name>
    <dbReference type="NCBI Taxonomy" id="76066"/>
    <lineage>
        <taxon>Eukaryota</taxon>
        <taxon>Metazoa</taxon>
        <taxon>Chordata</taxon>
        <taxon>Craniata</taxon>
        <taxon>Vertebrata</taxon>
        <taxon>Euteleostomi</taxon>
        <taxon>Amphibia</taxon>
        <taxon>Batrachia</taxon>
        <taxon>Anura</taxon>
        <taxon>Neobatrachia</taxon>
        <taxon>Hyloidea</taxon>
        <taxon>Leptodactylidae</taxon>
        <taxon>Leiuperinae</taxon>
        <taxon>Engystomops</taxon>
    </lineage>
</organism>